<dbReference type="PANTHER" id="PTHR33115:SF50">
    <property type="entry name" value="ARM REPEAT SUPERFAMILY PROTEIN"/>
    <property type="match status" value="1"/>
</dbReference>
<comment type="caution">
    <text evidence="1">The sequence shown here is derived from an EMBL/GenBank/DDBJ whole genome shotgun (WGS) entry which is preliminary data.</text>
</comment>
<proteinExistence type="predicted"/>
<evidence type="ECO:0000313" key="2">
    <source>
        <dbReference type="Proteomes" id="UP000607653"/>
    </source>
</evidence>
<protein>
    <submittedName>
        <fullName evidence="1">Uncharacterized protein</fullName>
    </submittedName>
</protein>
<dbReference type="AlphaFoldDB" id="A0A822ZQN9"/>
<reference evidence="1 2" key="1">
    <citation type="journal article" date="2020" name="Mol. Biol. Evol.">
        <title>Distinct Expression and Methylation Patterns for Genes with Different Fates following a Single Whole-Genome Duplication in Flowering Plants.</title>
        <authorList>
            <person name="Shi T."/>
            <person name="Rahmani R.S."/>
            <person name="Gugger P.F."/>
            <person name="Wang M."/>
            <person name="Li H."/>
            <person name="Zhang Y."/>
            <person name="Li Z."/>
            <person name="Wang Q."/>
            <person name="Van de Peer Y."/>
            <person name="Marchal K."/>
            <person name="Chen J."/>
        </authorList>
    </citation>
    <scope>NUCLEOTIDE SEQUENCE [LARGE SCALE GENOMIC DNA]</scope>
    <source>
        <tissue evidence="1">Leaf</tissue>
    </source>
</reference>
<accession>A0A822ZQN9</accession>
<evidence type="ECO:0000313" key="1">
    <source>
        <dbReference type="EMBL" id="DAD45246.1"/>
    </source>
</evidence>
<keyword evidence="2" id="KW-1185">Reference proteome</keyword>
<name>A0A822ZQN9_NELNU</name>
<gene>
    <name evidence="1" type="ORF">HUJ06_003476</name>
</gene>
<organism evidence="1 2">
    <name type="scientific">Nelumbo nucifera</name>
    <name type="common">Sacred lotus</name>
    <dbReference type="NCBI Taxonomy" id="4432"/>
    <lineage>
        <taxon>Eukaryota</taxon>
        <taxon>Viridiplantae</taxon>
        <taxon>Streptophyta</taxon>
        <taxon>Embryophyta</taxon>
        <taxon>Tracheophyta</taxon>
        <taxon>Spermatophyta</taxon>
        <taxon>Magnoliopsida</taxon>
        <taxon>Proteales</taxon>
        <taxon>Nelumbonaceae</taxon>
        <taxon>Nelumbo</taxon>
    </lineage>
</organism>
<dbReference type="Proteomes" id="UP000607653">
    <property type="component" value="Unassembled WGS sequence"/>
</dbReference>
<dbReference type="EMBL" id="DUZY01000007">
    <property type="protein sequence ID" value="DAD45246.1"/>
    <property type="molecule type" value="Genomic_DNA"/>
</dbReference>
<dbReference type="PANTHER" id="PTHR33115">
    <property type="entry name" value="ARM REPEAT SUPERFAMILY PROTEIN"/>
    <property type="match status" value="1"/>
</dbReference>
<sequence>MSSSLELGFFKSYQPISSFPKTLQKIGVSISIIETGGDVGHSQQEEMRQAAAEILSELGGKKQNSLHVAGIPGVMESMSSLLYTCRSSNDAADEFCQRHVVLDHENYEFSAFSHFGLYILKKLAGDHDNCVQVTNSYCNAGI</sequence>